<reference evidence="3" key="1">
    <citation type="journal article" date="2017" name="Plant J.">
        <title>The pomegranate (Punica granatum L.) genome and the genomics of punicalagin biosynthesis.</title>
        <authorList>
            <person name="Qin G."/>
            <person name="Xu C."/>
            <person name="Ming R."/>
            <person name="Tang H."/>
            <person name="Guyot R."/>
            <person name="Kramer E.M."/>
            <person name="Hu Y."/>
            <person name="Yi X."/>
            <person name="Qi Y."/>
            <person name="Xu X."/>
            <person name="Gao Z."/>
            <person name="Pan H."/>
            <person name="Jian J."/>
            <person name="Tian Y."/>
            <person name="Yue Z."/>
            <person name="Xu Y."/>
        </authorList>
    </citation>
    <scope>NUCLEOTIDE SEQUENCE [LARGE SCALE GENOMIC DNA]</scope>
    <source>
        <strain evidence="3">cv. Dabenzi</strain>
    </source>
</reference>
<feature type="compositionally biased region" description="Polar residues" evidence="1">
    <location>
        <begin position="1"/>
        <end position="13"/>
    </location>
</feature>
<sequence>MESETNAFSASSTEPPPVDPASSSRREEGQFHQPRARRNSCECADHPCLLPRLSEQSNQIASPAPPRFPLFE</sequence>
<gene>
    <name evidence="2" type="ORF">CDL15_Pgr028868</name>
</gene>
<feature type="region of interest" description="Disordered" evidence="1">
    <location>
        <begin position="52"/>
        <end position="72"/>
    </location>
</feature>
<feature type="compositionally biased region" description="Pro residues" evidence="1">
    <location>
        <begin position="63"/>
        <end position="72"/>
    </location>
</feature>
<comment type="caution">
    <text evidence="2">The sequence shown here is derived from an EMBL/GenBank/DDBJ whole genome shotgun (WGS) entry which is preliminary data.</text>
</comment>
<evidence type="ECO:0000313" key="3">
    <source>
        <dbReference type="Proteomes" id="UP000197138"/>
    </source>
</evidence>
<evidence type="ECO:0000313" key="2">
    <source>
        <dbReference type="EMBL" id="OWM77231.1"/>
    </source>
</evidence>
<evidence type="ECO:0000256" key="1">
    <source>
        <dbReference type="SAM" id="MobiDB-lite"/>
    </source>
</evidence>
<proteinExistence type="predicted"/>
<organism evidence="2 3">
    <name type="scientific">Punica granatum</name>
    <name type="common">Pomegranate</name>
    <dbReference type="NCBI Taxonomy" id="22663"/>
    <lineage>
        <taxon>Eukaryota</taxon>
        <taxon>Viridiplantae</taxon>
        <taxon>Streptophyta</taxon>
        <taxon>Embryophyta</taxon>
        <taxon>Tracheophyta</taxon>
        <taxon>Spermatophyta</taxon>
        <taxon>Magnoliopsida</taxon>
        <taxon>eudicotyledons</taxon>
        <taxon>Gunneridae</taxon>
        <taxon>Pentapetalae</taxon>
        <taxon>rosids</taxon>
        <taxon>malvids</taxon>
        <taxon>Myrtales</taxon>
        <taxon>Lythraceae</taxon>
        <taxon>Punica</taxon>
    </lineage>
</organism>
<dbReference type="Proteomes" id="UP000197138">
    <property type="component" value="Unassembled WGS sequence"/>
</dbReference>
<feature type="region of interest" description="Disordered" evidence="1">
    <location>
        <begin position="1"/>
        <end position="40"/>
    </location>
</feature>
<name>A0A218WYE5_PUNGR</name>
<accession>A0A218WYE5</accession>
<protein>
    <submittedName>
        <fullName evidence="2">Uncharacterized protein</fullName>
    </submittedName>
</protein>
<dbReference type="EMBL" id="MTKT01002590">
    <property type="protein sequence ID" value="OWM77231.1"/>
    <property type="molecule type" value="Genomic_DNA"/>
</dbReference>
<dbReference type="AlphaFoldDB" id="A0A218WYE5"/>